<gene>
    <name evidence="1" type="ORF">GCM10022235_82040</name>
</gene>
<sequence>MTENDGMSPTVFDMAEIGCLVVALASMPTAVMQASKGWTPQIRGAVTKALHLTIISPSGPDGRTTVLLGPYSVIPSHTQNGSN</sequence>
<dbReference type="EMBL" id="BAABAA010000021">
    <property type="protein sequence ID" value="GAA3597873.1"/>
    <property type="molecule type" value="Genomic_DNA"/>
</dbReference>
<dbReference type="RefSeq" id="WP_344850024.1">
    <property type="nucleotide sequence ID" value="NZ_BAABAA010000021.1"/>
</dbReference>
<dbReference type="Proteomes" id="UP001501222">
    <property type="component" value="Unassembled WGS sequence"/>
</dbReference>
<name>A0ABP6Z806_9ACTN</name>
<proteinExistence type="predicted"/>
<evidence type="ECO:0000313" key="1">
    <source>
        <dbReference type="EMBL" id="GAA3597873.1"/>
    </source>
</evidence>
<accession>A0ABP6Z806</accession>
<reference evidence="2" key="1">
    <citation type="journal article" date="2019" name="Int. J. Syst. Evol. Microbiol.">
        <title>The Global Catalogue of Microorganisms (GCM) 10K type strain sequencing project: providing services to taxonomists for standard genome sequencing and annotation.</title>
        <authorList>
            <consortium name="The Broad Institute Genomics Platform"/>
            <consortium name="The Broad Institute Genome Sequencing Center for Infectious Disease"/>
            <person name="Wu L."/>
            <person name="Ma J."/>
        </authorList>
    </citation>
    <scope>NUCLEOTIDE SEQUENCE [LARGE SCALE GENOMIC DNA]</scope>
    <source>
        <strain evidence="2">JCM 16928</strain>
    </source>
</reference>
<keyword evidence="2" id="KW-1185">Reference proteome</keyword>
<protein>
    <submittedName>
        <fullName evidence="1">Uncharacterized protein</fullName>
    </submittedName>
</protein>
<comment type="caution">
    <text evidence="1">The sequence shown here is derived from an EMBL/GenBank/DDBJ whole genome shotgun (WGS) entry which is preliminary data.</text>
</comment>
<organism evidence="1 2">
    <name type="scientific">Kribbella ginsengisoli</name>
    <dbReference type="NCBI Taxonomy" id="363865"/>
    <lineage>
        <taxon>Bacteria</taxon>
        <taxon>Bacillati</taxon>
        <taxon>Actinomycetota</taxon>
        <taxon>Actinomycetes</taxon>
        <taxon>Propionibacteriales</taxon>
        <taxon>Kribbellaceae</taxon>
        <taxon>Kribbella</taxon>
    </lineage>
</organism>
<evidence type="ECO:0000313" key="2">
    <source>
        <dbReference type="Proteomes" id="UP001501222"/>
    </source>
</evidence>